<proteinExistence type="predicted"/>
<evidence type="ECO:0000313" key="2">
    <source>
        <dbReference type="EMBL" id="PRQ33680.1"/>
    </source>
</evidence>
<keyword evidence="3" id="KW-1185">Reference proteome</keyword>
<reference evidence="2 3" key="1">
    <citation type="journal article" date="2018" name="Nat. Genet.">
        <title>The Rosa genome provides new insights in the design of modern roses.</title>
        <authorList>
            <person name="Bendahmane M."/>
        </authorList>
    </citation>
    <scope>NUCLEOTIDE SEQUENCE [LARGE SCALE GENOMIC DNA]</scope>
    <source>
        <strain evidence="3">cv. Old Blush</strain>
    </source>
</reference>
<sequence>MGAVTGGAGPKSQPSHATGRRISRRRLKFQISCRPFSFLLDCAESIFLRINQPLSLLQRIQPSSGSVKPLRLSASLRIAPPHNDSIADTLTDFEVLRFPFVVCHGHSDELGNEETEDKRHQHCPKQVLNEFHIRSPQVQNTRLDRTHCNFSMNWYGLSDWYFDLMVFWLIG</sequence>
<protein>
    <submittedName>
        <fullName evidence="2">Uncharacterized protein</fullName>
    </submittedName>
</protein>
<comment type="caution">
    <text evidence="2">The sequence shown here is derived from an EMBL/GenBank/DDBJ whole genome shotgun (WGS) entry which is preliminary data.</text>
</comment>
<dbReference type="EMBL" id="PDCK01000043">
    <property type="protein sequence ID" value="PRQ33680.1"/>
    <property type="molecule type" value="Genomic_DNA"/>
</dbReference>
<dbReference type="Proteomes" id="UP000238479">
    <property type="component" value="Chromosome 5"/>
</dbReference>
<accession>A0A2P6QHN0</accession>
<feature type="region of interest" description="Disordered" evidence="1">
    <location>
        <begin position="1"/>
        <end position="21"/>
    </location>
</feature>
<organism evidence="2 3">
    <name type="scientific">Rosa chinensis</name>
    <name type="common">China rose</name>
    <dbReference type="NCBI Taxonomy" id="74649"/>
    <lineage>
        <taxon>Eukaryota</taxon>
        <taxon>Viridiplantae</taxon>
        <taxon>Streptophyta</taxon>
        <taxon>Embryophyta</taxon>
        <taxon>Tracheophyta</taxon>
        <taxon>Spermatophyta</taxon>
        <taxon>Magnoliopsida</taxon>
        <taxon>eudicotyledons</taxon>
        <taxon>Gunneridae</taxon>
        <taxon>Pentapetalae</taxon>
        <taxon>rosids</taxon>
        <taxon>fabids</taxon>
        <taxon>Rosales</taxon>
        <taxon>Rosaceae</taxon>
        <taxon>Rosoideae</taxon>
        <taxon>Rosoideae incertae sedis</taxon>
        <taxon>Rosa</taxon>
    </lineage>
</organism>
<name>A0A2P6QHN0_ROSCH</name>
<evidence type="ECO:0000313" key="3">
    <source>
        <dbReference type="Proteomes" id="UP000238479"/>
    </source>
</evidence>
<dbReference type="Gramene" id="PRQ33680">
    <property type="protein sequence ID" value="PRQ33680"/>
    <property type="gene ID" value="RchiOBHm_Chr5g0060331"/>
</dbReference>
<gene>
    <name evidence="2" type="ORF">RchiOBHm_Chr5g0060331</name>
</gene>
<dbReference type="AlphaFoldDB" id="A0A2P6QHN0"/>
<evidence type="ECO:0000256" key="1">
    <source>
        <dbReference type="SAM" id="MobiDB-lite"/>
    </source>
</evidence>